<organism evidence="2 3">
    <name type="scientific">Crenichthys baileyi</name>
    <name type="common">White River springfish</name>
    <dbReference type="NCBI Taxonomy" id="28760"/>
    <lineage>
        <taxon>Eukaryota</taxon>
        <taxon>Metazoa</taxon>
        <taxon>Chordata</taxon>
        <taxon>Craniata</taxon>
        <taxon>Vertebrata</taxon>
        <taxon>Euteleostomi</taxon>
        <taxon>Actinopterygii</taxon>
        <taxon>Neopterygii</taxon>
        <taxon>Teleostei</taxon>
        <taxon>Neoteleostei</taxon>
        <taxon>Acanthomorphata</taxon>
        <taxon>Ovalentaria</taxon>
        <taxon>Atherinomorphae</taxon>
        <taxon>Cyprinodontiformes</taxon>
        <taxon>Goodeidae</taxon>
        <taxon>Crenichthys</taxon>
    </lineage>
</organism>
<proteinExistence type="predicted"/>
<reference evidence="2 3" key="1">
    <citation type="submission" date="2021-06" db="EMBL/GenBank/DDBJ databases">
        <authorList>
            <person name="Palmer J.M."/>
        </authorList>
    </citation>
    <scope>NUCLEOTIDE SEQUENCE [LARGE SCALE GENOMIC DNA]</scope>
    <source>
        <strain evidence="2 3">MEX-2019</strain>
        <tissue evidence="2">Muscle</tissue>
    </source>
</reference>
<dbReference type="AlphaFoldDB" id="A0AAV9SFH4"/>
<evidence type="ECO:0000313" key="2">
    <source>
        <dbReference type="EMBL" id="KAK5619888.1"/>
    </source>
</evidence>
<feature type="region of interest" description="Disordered" evidence="1">
    <location>
        <begin position="1"/>
        <end position="34"/>
    </location>
</feature>
<feature type="compositionally biased region" description="Acidic residues" evidence="1">
    <location>
        <begin position="1"/>
        <end position="11"/>
    </location>
</feature>
<keyword evidence="3" id="KW-1185">Reference proteome</keyword>
<name>A0AAV9SFH4_9TELE</name>
<dbReference type="Proteomes" id="UP001311232">
    <property type="component" value="Unassembled WGS sequence"/>
</dbReference>
<accession>A0AAV9SFH4</accession>
<gene>
    <name evidence="2" type="ORF">CRENBAI_005571</name>
</gene>
<sequence>MDLYEDIVAEEQQDRESSYSEDPEISSSSDSDKKYLGSKFGWSTIHHLLLNKNTFTTTSSSSKFTV</sequence>
<evidence type="ECO:0000313" key="3">
    <source>
        <dbReference type="Proteomes" id="UP001311232"/>
    </source>
</evidence>
<dbReference type="EMBL" id="JAHHUM010000427">
    <property type="protein sequence ID" value="KAK5619888.1"/>
    <property type="molecule type" value="Genomic_DNA"/>
</dbReference>
<comment type="caution">
    <text evidence="2">The sequence shown here is derived from an EMBL/GenBank/DDBJ whole genome shotgun (WGS) entry which is preliminary data.</text>
</comment>
<protein>
    <submittedName>
        <fullName evidence="2">Uncharacterized protein</fullName>
    </submittedName>
</protein>
<evidence type="ECO:0000256" key="1">
    <source>
        <dbReference type="SAM" id="MobiDB-lite"/>
    </source>
</evidence>